<comment type="cofactor">
    <cofactor evidence="1">
        <name>Mg(2+)</name>
        <dbReference type="ChEBI" id="CHEBI:18420"/>
    </cofactor>
</comment>
<dbReference type="Pfam" id="PF00293">
    <property type="entry name" value="NUDIX"/>
    <property type="match status" value="1"/>
</dbReference>
<name>A0A1P8EJD5_9GAMM</name>
<evidence type="ECO:0000313" key="5">
    <source>
        <dbReference type="Proteomes" id="UP000185674"/>
    </source>
</evidence>
<organism evidence="4 5">
    <name type="scientific">Acinetobacter soli</name>
    <dbReference type="NCBI Taxonomy" id="487316"/>
    <lineage>
        <taxon>Bacteria</taxon>
        <taxon>Pseudomonadati</taxon>
        <taxon>Pseudomonadota</taxon>
        <taxon>Gammaproteobacteria</taxon>
        <taxon>Moraxellales</taxon>
        <taxon>Moraxellaceae</taxon>
        <taxon>Acinetobacter</taxon>
    </lineage>
</organism>
<evidence type="ECO:0000313" key="4">
    <source>
        <dbReference type="EMBL" id="APV36325.1"/>
    </source>
</evidence>
<evidence type="ECO:0000256" key="2">
    <source>
        <dbReference type="ARBA" id="ARBA00022801"/>
    </source>
</evidence>
<dbReference type="EMBL" id="CP016896">
    <property type="protein sequence ID" value="APV36325.1"/>
    <property type="molecule type" value="Genomic_DNA"/>
</dbReference>
<dbReference type="PANTHER" id="PTHR43046:SF2">
    <property type="entry name" value="8-OXO-DGTP DIPHOSPHATASE-RELATED"/>
    <property type="match status" value="1"/>
</dbReference>
<accession>A0A1P8EJD5</accession>
<dbReference type="GO" id="GO:0016787">
    <property type="term" value="F:hydrolase activity"/>
    <property type="evidence" value="ECO:0007669"/>
    <property type="project" value="UniProtKB-KW"/>
</dbReference>
<dbReference type="AlphaFoldDB" id="A0A1P8EJD5"/>
<sequence length="134" mass="14955">MAFSDVYRVGAHAVITNHTGQVLLLKATYGDLAWGLPGGGIDPDETILEGLKRECREELGVEIEVEALTGVYLHAEINAHVSIFRCHIDAAADIILSHEHSDFAYHDLEQLSAVQRQRVEDCIHFNGEVIFRKF</sequence>
<dbReference type="RefSeq" id="WP_076032979.1">
    <property type="nucleotide sequence ID" value="NZ_CP016896.1"/>
</dbReference>
<proteinExistence type="predicted"/>
<dbReference type="SUPFAM" id="SSF55811">
    <property type="entry name" value="Nudix"/>
    <property type="match status" value="1"/>
</dbReference>
<evidence type="ECO:0000259" key="3">
    <source>
        <dbReference type="PROSITE" id="PS51462"/>
    </source>
</evidence>
<dbReference type="Proteomes" id="UP000185674">
    <property type="component" value="Chromosome"/>
</dbReference>
<evidence type="ECO:0000256" key="1">
    <source>
        <dbReference type="ARBA" id="ARBA00001946"/>
    </source>
</evidence>
<dbReference type="InterPro" id="IPR000086">
    <property type="entry name" value="NUDIX_hydrolase_dom"/>
</dbReference>
<dbReference type="PROSITE" id="PS51462">
    <property type="entry name" value="NUDIX"/>
    <property type="match status" value="1"/>
</dbReference>
<dbReference type="InterPro" id="IPR020476">
    <property type="entry name" value="Nudix_hydrolase"/>
</dbReference>
<keyword evidence="2 4" id="KW-0378">Hydrolase</keyword>
<dbReference type="PRINTS" id="PR00502">
    <property type="entry name" value="NUDIXFAMILY"/>
</dbReference>
<dbReference type="CDD" id="cd02883">
    <property type="entry name" value="NUDIX_Hydrolase"/>
    <property type="match status" value="1"/>
</dbReference>
<dbReference type="PANTHER" id="PTHR43046">
    <property type="entry name" value="GDP-MANNOSE MANNOSYL HYDROLASE"/>
    <property type="match status" value="1"/>
</dbReference>
<dbReference type="STRING" id="487316.BEN76_09965"/>
<gene>
    <name evidence="4" type="ORF">BEN76_09965</name>
</gene>
<dbReference type="KEGG" id="asol:BEN76_09965"/>
<dbReference type="InterPro" id="IPR015797">
    <property type="entry name" value="NUDIX_hydrolase-like_dom_sf"/>
</dbReference>
<dbReference type="Gene3D" id="3.90.79.10">
    <property type="entry name" value="Nucleoside Triphosphate Pyrophosphohydrolase"/>
    <property type="match status" value="1"/>
</dbReference>
<protein>
    <submittedName>
        <fullName evidence="4">NUDIX hydrolase</fullName>
    </submittedName>
</protein>
<reference evidence="4 5" key="1">
    <citation type="submission" date="2016-08" db="EMBL/GenBank/DDBJ databases">
        <title>Complete genome sequence of Acinetobacter baylyi strain GFJ2.</title>
        <authorList>
            <person name="Tabata M."/>
            <person name="Kuboki S."/>
            <person name="Gibu N."/>
            <person name="Kinouchi Y."/>
            <person name="Vangnai A."/>
            <person name="Kasai D."/>
            <person name="Fukuda M."/>
        </authorList>
    </citation>
    <scope>NUCLEOTIDE SEQUENCE [LARGE SCALE GENOMIC DNA]</scope>
    <source>
        <strain evidence="4 5">GFJ2</strain>
    </source>
</reference>
<dbReference type="eggNOG" id="COG1051">
    <property type="taxonomic scope" value="Bacteria"/>
</dbReference>
<feature type="domain" description="Nudix hydrolase" evidence="3">
    <location>
        <begin position="6"/>
        <end position="134"/>
    </location>
</feature>